<accession>A0A5A7PMN9</accession>
<reference evidence="2" key="1">
    <citation type="journal article" date="2019" name="Curr. Biol.">
        <title>Genome Sequence of Striga asiatica Provides Insight into the Evolution of Plant Parasitism.</title>
        <authorList>
            <person name="Yoshida S."/>
            <person name="Kim S."/>
            <person name="Wafula E.K."/>
            <person name="Tanskanen J."/>
            <person name="Kim Y.M."/>
            <person name="Honaas L."/>
            <person name="Yang Z."/>
            <person name="Spallek T."/>
            <person name="Conn C.E."/>
            <person name="Ichihashi Y."/>
            <person name="Cheong K."/>
            <person name="Cui S."/>
            <person name="Der J.P."/>
            <person name="Gundlach H."/>
            <person name="Jiao Y."/>
            <person name="Hori C."/>
            <person name="Ishida J.K."/>
            <person name="Kasahara H."/>
            <person name="Kiba T."/>
            <person name="Kim M.S."/>
            <person name="Koo N."/>
            <person name="Laohavisit A."/>
            <person name="Lee Y.H."/>
            <person name="Lumba S."/>
            <person name="McCourt P."/>
            <person name="Mortimer J.C."/>
            <person name="Mutuku J.M."/>
            <person name="Nomura T."/>
            <person name="Sasaki-Sekimoto Y."/>
            <person name="Seto Y."/>
            <person name="Wang Y."/>
            <person name="Wakatake T."/>
            <person name="Sakakibara H."/>
            <person name="Demura T."/>
            <person name="Yamaguchi S."/>
            <person name="Yoneyama K."/>
            <person name="Manabe R.I."/>
            <person name="Nelson D.C."/>
            <person name="Schulman A.H."/>
            <person name="Timko M.P."/>
            <person name="dePamphilis C.W."/>
            <person name="Choi D."/>
            <person name="Shirasu K."/>
        </authorList>
    </citation>
    <scope>NUCLEOTIDE SEQUENCE [LARGE SCALE GENOMIC DNA]</scope>
    <source>
        <strain evidence="2">cv. UVA1</strain>
    </source>
</reference>
<dbReference type="Proteomes" id="UP000325081">
    <property type="component" value="Unassembled WGS sequence"/>
</dbReference>
<dbReference type="PANTHER" id="PTHR15140:SF37">
    <property type="entry name" value="UBIQUITIN-LIKE DOMAIN-CONTAINING PROTEIN"/>
    <property type="match status" value="1"/>
</dbReference>
<protein>
    <submittedName>
        <fullName evidence="1">Disease resistance protein</fullName>
    </submittedName>
</protein>
<evidence type="ECO:0000313" key="1">
    <source>
        <dbReference type="EMBL" id="GER34153.1"/>
    </source>
</evidence>
<dbReference type="InterPro" id="IPR032675">
    <property type="entry name" value="LRR_dom_sf"/>
</dbReference>
<dbReference type="SUPFAM" id="SSF52058">
    <property type="entry name" value="L domain-like"/>
    <property type="match status" value="1"/>
</dbReference>
<evidence type="ECO:0000313" key="2">
    <source>
        <dbReference type="Proteomes" id="UP000325081"/>
    </source>
</evidence>
<dbReference type="PANTHER" id="PTHR15140">
    <property type="entry name" value="TUBULIN-SPECIFIC CHAPERONE E"/>
    <property type="match status" value="1"/>
</dbReference>
<keyword evidence="2" id="KW-1185">Reference proteome</keyword>
<name>A0A5A7PMN9_STRAF</name>
<organism evidence="1 2">
    <name type="scientific">Striga asiatica</name>
    <name type="common">Asiatic witchweed</name>
    <name type="synonym">Buchnera asiatica</name>
    <dbReference type="NCBI Taxonomy" id="4170"/>
    <lineage>
        <taxon>Eukaryota</taxon>
        <taxon>Viridiplantae</taxon>
        <taxon>Streptophyta</taxon>
        <taxon>Embryophyta</taxon>
        <taxon>Tracheophyta</taxon>
        <taxon>Spermatophyta</taxon>
        <taxon>Magnoliopsida</taxon>
        <taxon>eudicotyledons</taxon>
        <taxon>Gunneridae</taxon>
        <taxon>Pentapetalae</taxon>
        <taxon>asterids</taxon>
        <taxon>lamiids</taxon>
        <taxon>Lamiales</taxon>
        <taxon>Orobanchaceae</taxon>
        <taxon>Buchnereae</taxon>
        <taxon>Striga</taxon>
    </lineage>
</organism>
<dbReference type="EMBL" id="BKCP01004849">
    <property type="protein sequence ID" value="GER34153.1"/>
    <property type="molecule type" value="Genomic_DNA"/>
</dbReference>
<dbReference type="AlphaFoldDB" id="A0A5A7PMN9"/>
<sequence length="304" mass="34376">MIAGILDDVGRLRELDNLKLLNDIHSISPSEGLPPPGKFPPRQRILTLSATLLGWEQMSVLGLLESLEVLKLKDNALVGPCWEVVEAGFPLLHFLLIEHTDLISSRRLLYSAHVTCLTLRNCEELEALPDGLADIPRLEVMNLHRTSKMAVSSARKIQGISDLVIHQLYGCKSPPGLNLMHSKAHFVAVPNNKAFECREASIPISYQALDIQVFQQQKSERRSYQGNAMRGKTTSHENTFERLKLIIKMCKITERIEDLRRAGWRLDSYSNFCQLGHPSKHSMRATVGAHARKRDKVFEEKRTI</sequence>
<dbReference type="Gene3D" id="3.80.10.10">
    <property type="entry name" value="Ribonuclease Inhibitor"/>
    <property type="match status" value="1"/>
</dbReference>
<proteinExistence type="predicted"/>
<gene>
    <name evidence="1" type="ORF">STAS_10341</name>
</gene>
<comment type="caution">
    <text evidence="1">The sequence shown here is derived from an EMBL/GenBank/DDBJ whole genome shotgun (WGS) entry which is preliminary data.</text>
</comment>